<comment type="caution">
    <text evidence="2">The sequence shown here is derived from an EMBL/GenBank/DDBJ whole genome shotgun (WGS) entry which is preliminary data.</text>
</comment>
<feature type="region of interest" description="Disordered" evidence="1">
    <location>
        <begin position="232"/>
        <end position="255"/>
    </location>
</feature>
<sequence length="352" mass="39981">MADDDEFDWYDEFDDDEFDSYDEFDNEQEYDEPDEKPTVTRGGLVSKPYMHQLKTPLPKQVFPGWSGEMSDLMVPVRFFVDWLDGRPYGCHVACFEVAVPKFLDVAQSLLYFRMTERGLAMSRRCNERRFAWMREQLASCLRLRHPVLPLELCLMISDDLVPEYAVAGLVSQWPHVDAQEAERQRQWYLGLPRMGRTAFDNNRGRTRVDRTADVWARYVHIDGVRYVASLSNERNGNDNDDSSSAAQQQQGHVAEVKVHAAGEPAAGISMVEDHLGITDLQFFRDKPVFGHDWTVEYVDTRWRSLKFGDGSFISTVSDSVKLRDITDAKPDSGAGGGAGRDKNNGEGSDSAN</sequence>
<evidence type="ECO:0000256" key="1">
    <source>
        <dbReference type="SAM" id="MobiDB-lite"/>
    </source>
</evidence>
<feature type="region of interest" description="Disordered" evidence="1">
    <location>
        <begin position="323"/>
        <end position="352"/>
    </location>
</feature>
<accession>A0ABR1WX47</accession>
<protein>
    <submittedName>
        <fullName evidence="2">Uncharacterized protein</fullName>
    </submittedName>
</protein>
<dbReference type="GeneID" id="92040067"/>
<evidence type="ECO:0000313" key="3">
    <source>
        <dbReference type="Proteomes" id="UP001433268"/>
    </source>
</evidence>
<dbReference type="Proteomes" id="UP001433268">
    <property type="component" value="Unassembled WGS sequence"/>
</dbReference>
<dbReference type="EMBL" id="JAQQWN010000004">
    <property type="protein sequence ID" value="KAK8087731.1"/>
    <property type="molecule type" value="Genomic_DNA"/>
</dbReference>
<dbReference type="RefSeq" id="XP_066670625.1">
    <property type="nucleotide sequence ID" value="XM_066807007.1"/>
</dbReference>
<proteinExistence type="predicted"/>
<evidence type="ECO:0000313" key="2">
    <source>
        <dbReference type="EMBL" id="KAK8087731.1"/>
    </source>
</evidence>
<gene>
    <name evidence="2" type="ORF">PG997_002692</name>
</gene>
<keyword evidence="3" id="KW-1185">Reference proteome</keyword>
<feature type="compositionally biased region" description="Low complexity" evidence="1">
    <location>
        <begin position="242"/>
        <end position="251"/>
    </location>
</feature>
<name>A0ABR1WX47_9PEZI</name>
<reference evidence="2 3" key="1">
    <citation type="submission" date="2023-01" db="EMBL/GenBank/DDBJ databases">
        <title>Analysis of 21 Apiospora genomes using comparative genomics revels a genus with tremendous synthesis potential of carbohydrate active enzymes and secondary metabolites.</title>
        <authorList>
            <person name="Sorensen T."/>
        </authorList>
    </citation>
    <scope>NUCLEOTIDE SEQUENCE [LARGE SCALE GENOMIC DNA]</scope>
    <source>
        <strain evidence="2 3">CBS 114990</strain>
    </source>
</reference>
<organism evidence="2 3">
    <name type="scientific">Apiospora hydei</name>
    <dbReference type="NCBI Taxonomy" id="1337664"/>
    <lineage>
        <taxon>Eukaryota</taxon>
        <taxon>Fungi</taxon>
        <taxon>Dikarya</taxon>
        <taxon>Ascomycota</taxon>
        <taxon>Pezizomycotina</taxon>
        <taxon>Sordariomycetes</taxon>
        <taxon>Xylariomycetidae</taxon>
        <taxon>Amphisphaeriales</taxon>
        <taxon>Apiosporaceae</taxon>
        <taxon>Apiospora</taxon>
    </lineage>
</organism>